<comment type="caution">
    <text evidence="5">The sequence shown here is derived from an EMBL/GenBank/DDBJ whole genome shotgun (WGS) entry which is preliminary data.</text>
</comment>
<dbReference type="GO" id="GO:0006270">
    <property type="term" value="P:DNA replication initiation"/>
    <property type="evidence" value="ECO:0007669"/>
    <property type="project" value="TreeGrafter"/>
</dbReference>
<accession>A0A1V5SZ41</accession>
<dbReference type="Pfam" id="PF17764">
    <property type="entry name" value="PriA_3primeBD"/>
    <property type="match status" value="1"/>
</dbReference>
<keyword evidence="2" id="KW-0067">ATP-binding</keyword>
<dbReference type="Gene3D" id="3.40.50.300">
    <property type="entry name" value="P-loop containing nucleotide triphosphate hydrolases"/>
    <property type="match status" value="1"/>
</dbReference>
<evidence type="ECO:0000256" key="1">
    <source>
        <dbReference type="ARBA" id="ARBA00022741"/>
    </source>
</evidence>
<dbReference type="GO" id="GO:0043138">
    <property type="term" value="F:3'-5' DNA helicase activity"/>
    <property type="evidence" value="ECO:0007669"/>
    <property type="project" value="TreeGrafter"/>
</dbReference>
<dbReference type="GO" id="GO:0003677">
    <property type="term" value="F:DNA binding"/>
    <property type="evidence" value="ECO:0007669"/>
    <property type="project" value="UniProtKB-KW"/>
</dbReference>
<protein>
    <submittedName>
        <fullName evidence="5">Primosomal protein N</fullName>
        <ecNumber evidence="5">3.6.4.-</ecNumber>
    </submittedName>
</protein>
<dbReference type="EMBL" id="MWBQ01000047">
    <property type="protein sequence ID" value="OQA59738.1"/>
    <property type="molecule type" value="Genomic_DNA"/>
</dbReference>
<reference evidence="5" key="1">
    <citation type="submission" date="2017-02" db="EMBL/GenBank/DDBJ databases">
        <title>Delving into the versatile metabolic prowess of the omnipresent phylum Bacteroidetes.</title>
        <authorList>
            <person name="Nobu M.K."/>
            <person name="Mei R."/>
            <person name="Narihiro T."/>
            <person name="Kuroda K."/>
            <person name="Liu W.-T."/>
        </authorList>
    </citation>
    <scope>NUCLEOTIDE SEQUENCE</scope>
    <source>
        <strain evidence="5">ADurb.Bin276</strain>
    </source>
</reference>
<evidence type="ECO:0000256" key="2">
    <source>
        <dbReference type="ARBA" id="ARBA00022840"/>
    </source>
</evidence>
<dbReference type="GO" id="GO:0005524">
    <property type="term" value="F:ATP binding"/>
    <property type="evidence" value="ECO:0007669"/>
    <property type="project" value="UniProtKB-KW"/>
</dbReference>
<dbReference type="GO" id="GO:0016787">
    <property type="term" value="F:hydrolase activity"/>
    <property type="evidence" value="ECO:0007669"/>
    <property type="project" value="UniProtKB-KW"/>
</dbReference>
<dbReference type="Gene3D" id="3.40.1440.60">
    <property type="entry name" value="PriA, 3(prime) DNA-binding domain"/>
    <property type="match status" value="1"/>
</dbReference>
<gene>
    <name evidence="5" type="primary">priA</name>
    <name evidence="5" type="ORF">BWY41_00767</name>
</gene>
<evidence type="ECO:0000313" key="5">
    <source>
        <dbReference type="EMBL" id="OQA59738.1"/>
    </source>
</evidence>
<keyword evidence="5" id="KW-0378">Hydrolase</keyword>
<dbReference type="GO" id="GO:0006310">
    <property type="term" value="P:DNA recombination"/>
    <property type="evidence" value="ECO:0007669"/>
    <property type="project" value="TreeGrafter"/>
</dbReference>
<dbReference type="PANTHER" id="PTHR30580">
    <property type="entry name" value="PRIMOSOMAL PROTEIN N"/>
    <property type="match status" value="1"/>
</dbReference>
<dbReference type="InterPro" id="IPR027417">
    <property type="entry name" value="P-loop_NTPase"/>
</dbReference>
<evidence type="ECO:0000259" key="4">
    <source>
        <dbReference type="Pfam" id="PF17764"/>
    </source>
</evidence>
<dbReference type="Proteomes" id="UP000485569">
    <property type="component" value="Unassembled WGS sequence"/>
</dbReference>
<feature type="domain" description="Primosomal protein N' 3' DNA-binding" evidence="4">
    <location>
        <begin position="7"/>
        <end position="103"/>
    </location>
</feature>
<dbReference type="AlphaFoldDB" id="A0A1V5SZ41"/>
<sequence>MKMNSVSVALPLPVYKVFSYRIPQEMSDKIQIGTIVEVEFHGSRRFGCVWSFDSVQNDKEYELKSLLSCLPLEPLADWQMEFAKRISNQTFSSLGEALALFVPKYQLSWEKWTSQRIFLINEDDEYFLDLKKHGVDPISQGVNLFIFKDLLGLTTQKINQLIKKNRIKVVEEDYKKNQYSLPPQKWNKKWWQRGTIAESLNLLGDLIKDSFDRGLKIFILFPGPKILDYFMENLKTNYPLARFLSFDGRLTARKRMLAYQMVREGYFDVLLGTRLAQFLPIHQIGVQVLFDPDDFGHYSDQQPHYHSFHSLIEKVSITGGDLHIIGTIPDLTLYFGLQEGYFETQKGQVKQFTKEQKLELVTYEQKKTILPQLVQKAIAQNITNRQNSIIWVQKTGYSVALGCSDCGFYYSCSDCDVALRFYRKERILRCPRCGKKVIPESFCPECHGPWMKTWGDGIEKVYQFLKRIFSGVPIVKIASDQERSELDVKGEEPLIIVGTSAALHEELLAHSTLFIIHSFEDWLFLPEFQVREKFYQNIQRALYFLGAAKPPKNRVLIETSKQYQKYIDPFFLPPAEFYKQELEKRKKYGYPPSQGLLQVIARSRNKLNREMVLNKVKNELKVDQFIVDGPFPGDSYLKKSGWSDQLVIKFEPSVLSTLYNKVTAVVQARKSTGVEVDFKVYNTLPGWVKDDPR</sequence>
<dbReference type="GO" id="GO:0006302">
    <property type="term" value="P:double-strand break repair"/>
    <property type="evidence" value="ECO:0007669"/>
    <property type="project" value="TreeGrafter"/>
</dbReference>
<dbReference type="PANTHER" id="PTHR30580:SF0">
    <property type="entry name" value="PRIMOSOMAL PROTEIN N"/>
    <property type="match status" value="1"/>
</dbReference>
<dbReference type="InterPro" id="IPR041222">
    <property type="entry name" value="PriA_3primeBD"/>
</dbReference>
<keyword evidence="3" id="KW-0238">DNA-binding</keyword>
<dbReference type="SUPFAM" id="SSF52540">
    <property type="entry name" value="P-loop containing nucleoside triphosphate hydrolases"/>
    <property type="match status" value="1"/>
</dbReference>
<proteinExistence type="predicted"/>
<organism evidence="5">
    <name type="scientific">Candidatus Atribacter allofermentans</name>
    <dbReference type="NCBI Taxonomy" id="1852833"/>
    <lineage>
        <taxon>Bacteria</taxon>
        <taxon>Pseudomonadati</taxon>
        <taxon>Atribacterota</taxon>
        <taxon>Atribacteria</taxon>
        <taxon>Atribacterales</taxon>
        <taxon>Atribacteraceae</taxon>
        <taxon>Atribacter</taxon>
    </lineage>
</organism>
<keyword evidence="1" id="KW-0547">Nucleotide-binding</keyword>
<dbReference type="InterPro" id="IPR042115">
    <property type="entry name" value="PriA_3primeBD_sf"/>
</dbReference>
<name>A0A1V5SZ41_9BACT</name>
<dbReference type="EC" id="3.6.4.-" evidence="5"/>
<evidence type="ECO:0000256" key="3">
    <source>
        <dbReference type="ARBA" id="ARBA00023125"/>
    </source>
</evidence>